<reference evidence="5" key="1">
    <citation type="submission" date="2015-05" db="EMBL/GenBank/DDBJ databases">
        <authorList>
            <person name="Fogelqvist Johan"/>
        </authorList>
    </citation>
    <scope>NUCLEOTIDE SEQUENCE [LARGE SCALE GENOMIC DNA]</scope>
</reference>
<proteinExistence type="predicted"/>
<dbReference type="Gene3D" id="4.10.240.10">
    <property type="entry name" value="Zn(2)-C6 fungal-type DNA-binding domain"/>
    <property type="match status" value="1"/>
</dbReference>
<dbReference type="AlphaFoldDB" id="A0A0G4NK23"/>
<sequence>MAPPLRPILPLSSPCCSVRHEEPCDDVGNSPSPRKRRKTIDVACERCRTKKSACDGFRPACTACVRRHAQCTYRSSKQKVEEYETEIEALQCKLRHHEELVKRLRALPEDEAVESLRCLRSMSDSAGLPSLNPRTPSPSLLAVTQSMAPSTHLNLDSDFDLSSPYLSTCPMQDPLGSSSNIQAALPSSPDLPSFETSITQKHSTTVVSEPPQILPPLANTQIVDVIRDGPHAEAHAMLHCDPRLTDLDVTYWTNVPMSNIFAAAMLTAYIQWYHPFSAMFDENLFLDDLVHHRHQFCSSFLVAAVLLTACQQHAAFDARSLEYIPGLAFECEMSWRSERHQPSSLTLAASQLFASSCTLPGQDLLLKEPLSDENHVAAMSESINYDAWLNILDAAKYRSVGGSPES</sequence>
<organism evidence="4 5">
    <name type="scientific">Verticillium longisporum</name>
    <name type="common">Verticillium dahliae var. longisporum</name>
    <dbReference type="NCBI Taxonomy" id="100787"/>
    <lineage>
        <taxon>Eukaryota</taxon>
        <taxon>Fungi</taxon>
        <taxon>Dikarya</taxon>
        <taxon>Ascomycota</taxon>
        <taxon>Pezizomycotina</taxon>
        <taxon>Sordariomycetes</taxon>
        <taxon>Hypocreomycetidae</taxon>
        <taxon>Glomerellales</taxon>
        <taxon>Plectosphaerellaceae</taxon>
        <taxon>Verticillium</taxon>
    </lineage>
</organism>
<dbReference type="InterPro" id="IPR001138">
    <property type="entry name" value="Zn2Cys6_DnaBD"/>
</dbReference>
<evidence type="ECO:0000313" key="5">
    <source>
        <dbReference type="Proteomes" id="UP000045706"/>
    </source>
</evidence>
<feature type="coiled-coil region" evidence="2">
    <location>
        <begin position="66"/>
        <end position="107"/>
    </location>
</feature>
<dbReference type="EMBL" id="CVQI01036050">
    <property type="protein sequence ID" value="CRK46793.1"/>
    <property type="molecule type" value="Genomic_DNA"/>
</dbReference>
<feature type="domain" description="Zn(2)-C6 fungal-type" evidence="3">
    <location>
        <begin position="43"/>
        <end position="73"/>
    </location>
</feature>
<dbReference type="InterPro" id="IPR053187">
    <property type="entry name" value="Notoamide_regulator"/>
</dbReference>
<dbReference type="GO" id="GO:0000981">
    <property type="term" value="F:DNA-binding transcription factor activity, RNA polymerase II-specific"/>
    <property type="evidence" value="ECO:0007669"/>
    <property type="project" value="InterPro"/>
</dbReference>
<dbReference type="CDD" id="cd00067">
    <property type="entry name" value="GAL4"/>
    <property type="match status" value="1"/>
</dbReference>
<dbReference type="PROSITE" id="PS50048">
    <property type="entry name" value="ZN2_CY6_FUNGAL_2"/>
    <property type="match status" value="1"/>
</dbReference>
<evidence type="ECO:0000313" key="4">
    <source>
        <dbReference type="EMBL" id="CRK46793.1"/>
    </source>
</evidence>
<dbReference type="PROSITE" id="PS00463">
    <property type="entry name" value="ZN2_CY6_FUNGAL_1"/>
    <property type="match status" value="1"/>
</dbReference>
<gene>
    <name evidence="4" type="ORF">BN1723_007253</name>
</gene>
<dbReference type="PANTHER" id="PTHR47256:SF1">
    <property type="entry name" value="ZN(II)2CYS6 TRANSCRIPTION FACTOR (EUROFUNG)"/>
    <property type="match status" value="1"/>
</dbReference>
<dbReference type="SUPFAM" id="SSF57701">
    <property type="entry name" value="Zn2/Cys6 DNA-binding domain"/>
    <property type="match status" value="1"/>
</dbReference>
<keyword evidence="1" id="KW-0539">Nucleus</keyword>
<keyword evidence="2" id="KW-0175">Coiled coil</keyword>
<name>A0A0G4NK23_VERLO</name>
<dbReference type="SMART" id="SM00066">
    <property type="entry name" value="GAL4"/>
    <property type="match status" value="1"/>
</dbReference>
<protein>
    <recommendedName>
        <fullName evidence="3">Zn(2)-C6 fungal-type domain-containing protein</fullName>
    </recommendedName>
</protein>
<dbReference type="Pfam" id="PF00172">
    <property type="entry name" value="Zn_clus"/>
    <property type="match status" value="1"/>
</dbReference>
<dbReference type="InterPro" id="IPR036864">
    <property type="entry name" value="Zn2-C6_fun-type_DNA-bd_sf"/>
</dbReference>
<evidence type="ECO:0000256" key="2">
    <source>
        <dbReference type="SAM" id="Coils"/>
    </source>
</evidence>
<dbReference type="PANTHER" id="PTHR47256">
    <property type="entry name" value="ZN(II)2CYS6 TRANSCRIPTION FACTOR (EUROFUNG)-RELATED"/>
    <property type="match status" value="1"/>
</dbReference>
<accession>A0A0G4NK23</accession>
<evidence type="ECO:0000256" key="1">
    <source>
        <dbReference type="ARBA" id="ARBA00023242"/>
    </source>
</evidence>
<dbReference type="GO" id="GO:0008270">
    <property type="term" value="F:zinc ion binding"/>
    <property type="evidence" value="ECO:0007669"/>
    <property type="project" value="InterPro"/>
</dbReference>
<evidence type="ECO:0000259" key="3">
    <source>
        <dbReference type="PROSITE" id="PS50048"/>
    </source>
</evidence>
<dbReference type="Proteomes" id="UP000045706">
    <property type="component" value="Unassembled WGS sequence"/>
</dbReference>